<gene>
    <name evidence="1" type="ORF">BACVE_001800</name>
</gene>
<dbReference type="AlphaFoldDB" id="A0A7D7G981"/>
<name>A0A7D7G981_BACVE</name>
<organism evidence="1 2">
    <name type="scientific">Bacillus velezensis</name>
    <dbReference type="NCBI Taxonomy" id="492670"/>
    <lineage>
        <taxon>Bacteria</taxon>
        <taxon>Bacillati</taxon>
        <taxon>Bacillota</taxon>
        <taxon>Bacilli</taxon>
        <taxon>Bacillales</taxon>
        <taxon>Bacillaceae</taxon>
        <taxon>Bacillus</taxon>
        <taxon>Bacillus amyloliquefaciens group</taxon>
    </lineage>
</organism>
<dbReference type="RefSeq" id="WP_017418515.1">
    <property type="nucleotide sequence ID" value="NZ_CP017775.1"/>
</dbReference>
<evidence type="ECO:0000313" key="1">
    <source>
        <dbReference type="EMBL" id="QOY26789.1"/>
    </source>
</evidence>
<dbReference type="EMBL" id="CP063687">
    <property type="protein sequence ID" value="QOY26789.1"/>
    <property type="molecule type" value="Genomic_DNA"/>
</dbReference>
<dbReference type="Proteomes" id="UP000587477">
    <property type="component" value="Chromosome"/>
</dbReference>
<proteinExistence type="predicted"/>
<accession>A0A7D7G981</accession>
<reference evidence="2" key="1">
    <citation type="submission" date="2020-10" db="EMBL/GenBank/DDBJ databases">
        <title>Complete genome sequence of Bacillus velezensis NST6.</title>
        <authorList>
            <person name="Choi J."/>
        </authorList>
    </citation>
    <scope>NUCLEOTIDE SEQUENCE [LARGE SCALE GENOMIC DNA]</scope>
    <source>
        <strain evidence="2">NST6</strain>
    </source>
</reference>
<protein>
    <submittedName>
        <fullName evidence="1">Uncharacterized protein</fullName>
    </submittedName>
</protein>
<sequence length="58" mass="6614">MEKSSAFEIIPADYSPAKIDNSIATLNQPLANMLVRMGLPTENMFFHQLKKEEKSYSH</sequence>
<evidence type="ECO:0000313" key="2">
    <source>
        <dbReference type="Proteomes" id="UP000587477"/>
    </source>
</evidence>